<feature type="compositionally biased region" description="Low complexity" evidence="4">
    <location>
        <begin position="16"/>
        <end position="29"/>
    </location>
</feature>
<dbReference type="InterPro" id="IPR043162">
    <property type="entry name" value="DOCK_C_lobe_C"/>
</dbReference>
<keyword evidence="2" id="KW-0106">Calcium</keyword>
<dbReference type="SMART" id="SM00239">
    <property type="entry name" value="C2"/>
    <property type="match status" value="2"/>
</dbReference>
<evidence type="ECO:0000256" key="4">
    <source>
        <dbReference type="SAM" id="MobiDB-lite"/>
    </source>
</evidence>
<keyword evidence="1" id="KW-0479">Metal-binding</keyword>
<gene>
    <name evidence="6" type="ORF">EZS28_007729</name>
</gene>
<comment type="caution">
    <text evidence="6">The sequence shown here is derived from an EMBL/GenBank/DDBJ whole genome shotgun (WGS) entry which is preliminary data.</text>
</comment>
<evidence type="ECO:0000313" key="7">
    <source>
        <dbReference type="Proteomes" id="UP000324800"/>
    </source>
</evidence>
<reference evidence="6 7" key="1">
    <citation type="submission" date="2019-03" db="EMBL/GenBank/DDBJ databases">
        <title>Single cell metagenomics reveals metabolic interactions within the superorganism composed of flagellate Streblomastix strix and complex community of Bacteroidetes bacteria on its surface.</title>
        <authorList>
            <person name="Treitli S.C."/>
            <person name="Kolisko M."/>
            <person name="Husnik F."/>
            <person name="Keeling P."/>
            <person name="Hampl V."/>
        </authorList>
    </citation>
    <scope>NUCLEOTIDE SEQUENCE [LARGE SCALE GENOMIC DNA]</scope>
    <source>
        <strain evidence="6">ST1C</strain>
    </source>
</reference>
<name>A0A5J4WP58_9EUKA</name>
<dbReference type="GO" id="GO:0005509">
    <property type="term" value="F:calcium ion binding"/>
    <property type="evidence" value="ECO:0007669"/>
    <property type="project" value="TreeGrafter"/>
</dbReference>
<dbReference type="InterPro" id="IPR000008">
    <property type="entry name" value="C2_dom"/>
</dbReference>
<dbReference type="Gene3D" id="1.25.40.410">
    <property type="match status" value="1"/>
</dbReference>
<feature type="coiled-coil region" evidence="3">
    <location>
        <begin position="259"/>
        <end position="293"/>
    </location>
</feature>
<dbReference type="EMBL" id="SNRW01001351">
    <property type="protein sequence ID" value="KAA6396744.1"/>
    <property type="molecule type" value="Genomic_DNA"/>
</dbReference>
<feature type="compositionally biased region" description="Polar residues" evidence="4">
    <location>
        <begin position="997"/>
        <end position="1010"/>
    </location>
</feature>
<keyword evidence="3" id="KW-0175">Coiled coil</keyword>
<dbReference type="CDD" id="cd00030">
    <property type="entry name" value="C2"/>
    <property type="match status" value="2"/>
</dbReference>
<feature type="region of interest" description="Disordered" evidence="4">
    <location>
        <begin position="1"/>
        <end position="47"/>
    </location>
</feature>
<evidence type="ECO:0000256" key="3">
    <source>
        <dbReference type="SAM" id="Coils"/>
    </source>
</evidence>
<feature type="domain" description="C2" evidence="5">
    <location>
        <begin position="115"/>
        <end position="233"/>
    </location>
</feature>
<feature type="compositionally biased region" description="Polar residues" evidence="4">
    <location>
        <begin position="724"/>
        <end position="748"/>
    </location>
</feature>
<sequence>MSRNGDSGARRVKFDSTSSPEVTASSPSSIERQRKIAPNRKDGQTLNTVDVNKLIEEMKIAIDQKEQQYNEVDLSKTQHLKQVAEEDKMLEDIQREIDELKRAMADLLSKLKAKRQKQAQKAKQSENENKKGILRITVHNVHDLVTYDPEADKKPYVTLQVLNQIEKTKAKKGATDAEFNEQFEFEYEFDPNQSDSMKIEVWDKDDYASDDKIGGANVNILPFLNNKQDKEVNIKDEYDEPTGIVYLTIEFIPQFQNDKKKEDEERKKEDEAVQQMQDRINRLEDAKDKKMKEAKSLKYVKGKVILSNISVEDLPKMDLIGKCDPYVLLRIGNDEKQTSIAKNTLNHLYEGEEYEMIYDPSIMKGDGNVVVEVWDCDKVGFDDLIGSVNLKILPALQHELDFELYLQPKPDKKKDQSKLKSNLAQSKPDKNNGIIKFTMIFIYLKRNNKKKIKIKENQLKKRKKIKFHFRTIPHQIAASSVESALSMLIKINDVIQLKNSLKDEDEKTSSYLQFVAYLGQTESLTELKYQYLRDLARLHEDLHNYAEAGEVMHALQSQFRFSSKKIDKQILYYPEVRTEGQRKLAVIQDMVRMMKQGDCFERAIQILEPFVQRFKKRPSDFKMLSIFLQLQSEQNETKLGQFLDLLKQKYPGAQICNTEKQLDEILQPYNESMRELKAMSSEDVNMILLQKQIQQSFNVMQAQITNYRKLPYIPFQTGQIQAGSGAQTQQFSSISHKSQPSGKQNNPAFPQRQQLLQQQQQQTQQLEKSDEDLIILYVSGGVQPSTHSEMKSFRELVTGKGIRLYEKFNIDKEGKQNDDETTDGSDSQSSGDDDEDNDNDNNKKFNQKNQITVQNNGSVFPSRFNISCKLPDIRNNFDQINQTLQNLAEIEEEEEEEDQYSEESEISGFQSTQHKSRLMKHHKDQQLIYWPTNQLPQEKFMVYYLKYHNVNILLNAHRDNRIPKQVKEAMKLKEKERDQLEQQQQQQKETENKKSPETQSSNTRPNSPTQQIVSNANVQANPQSTINIIELTKQLKATQAMYECRYTWIIKTFYFLDEISEENDTSLLTKQQNKTTNDTSIKTPLSAKSSQIQFQQQPSQPQIPYNSYPSLQRRVPVMRQVDIAVPPMQSALLDVLEKTKSLITTIQTLANQGNIVVTVSGGIKNYIDCFFNKDYIQESIEEFLEKEKMREIKQQQKLQQLNQTQNFTSQLDQNTLIVSGASPIMQLGALLRAMQAQIDVLWEGMRVHKHVALGPQKDLNKMMIPVLVELQRLIDDHSDIASYI</sequence>
<feature type="compositionally biased region" description="Low complexity" evidence="4">
    <location>
        <begin position="751"/>
        <end position="764"/>
    </location>
</feature>
<feature type="region of interest" description="Disordered" evidence="4">
    <location>
        <begin position="809"/>
        <end position="852"/>
    </location>
</feature>
<feature type="compositionally biased region" description="Basic and acidic residues" evidence="4">
    <location>
        <begin position="31"/>
        <end position="43"/>
    </location>
</feature>
<dbReference type="Gene3D" id="1.20.58.740">
    <property type="match status" value="1"/>
</dbReference>
<evidence type="ECO:0000256" key="1">
    <source>
        <dbReference type="ARBA" id="ARBA00022723"/>
    </source>
</evidence>
<accession>A0A5J4WP58</accession>
<feature type="domain" description="C2" evidence="5">
    <location>
        <begin position="289"/>
        <end position="406"/>
    </location>
</feature>
<evidence type="ECO:0000256" key="2">
    <source>
        <dbReference type="ARBA" id="ARBA00022837"/>
    </source>
</evidence>
<dbReference type="InterPro" id="IPR035892">
    <property type="entry name" value="C2_domain_sf"/>
</dbReference>
<protein>
    <recommendedName>
        <fullName evidence="5">C2 domain-containing protein</fullName>
    </recommendedName>
</protein>
<proteinExistence type="predicted"/>
<dbReference type="Pfam" id="PF00168">
    <property type="entry name" value="C2"/>
    <property type="match status" value="2"/>
</dbReference>
<dbReference type="Gene3D" id="2.60.40.150">
    <property type="entry name" value="C2 domain"/>
    <property type="match status" value="2"/>
</dbReference>
<feature type="region of interest" description="Disordered" evidence="4">
    <location>
        <begin position="1070"/>
        <end position="1107"/>
    </location>
</feature>
<dbReference type="PANTHER" id="PTHR45911">
    <property type="entry name" value="C2 DOMAIN-CONTAINING PROTEIN"/>
    <property type="match status" value="1"/>
</dbReference>
<dbReference type="PANTHER" id="PTHR45911:SF4">
    <property type="entry name" value="MULTIPLE C2 AND TRANSMEMBRANE DOMAIN-CONTAINING PROTEIN"/>
    <property type="match status" value="1"/>
</dbReference>
<feature type="compositionally biased region" description="Low complexity" evidence="4">
    <location>
        <begin position="1089"/>
        <end position="1107"/>
    </location>
</feature>
<dbReference type="InterPro" id="IPR043161">
    <property type="entry name" value="DOCK_C_lobe_A"/>
</dbReference>
<dbReference type="PROSITE" id="PS50004">
    <property type="entry name" value="C2"/>
    <property type="match status" value="2"/>
</dbReference>
<evidence type="ECO:0000259" key="5">
    <source>
        <dbReference type="PROSITE" id="PS50004"/>
    </source>
</evidence>
<feature type="region of interest" description="Disordered" evidence="4">
    <location>
        <begin position="724"/>
        <end position="764"/>
    </location>
</feature>
<organism evidence="6 7">
    <name type="scientific">Streblomastix strix</name>
    <dbReference type="NCBI Taxonomy" id="222440"/>
    <lineage>
        <taxon>Eukaryota</taxon>
        <taxon>Metamonada</taxon>
        <taxon>Preaxostyla</taxon>
        <taxon>Oxymonadida</taxon>
        <taxon>Streblomastigidae</taxon>
        <taxon>Streblomastix</taxon>
    </lineage>
</organism>
<dbReference type="SUPFAM" id="SSF49562">
    <property type="entry name" value="C2 domain (Calcium/lipid-binding domain, CaLB)"/>
    <property type="match status" value="2"/>
</dbReference>
<dbReference type="GO" id="GO:0016020">
    <property type="term" value="C:membrane"/>
    <property type="evidence" value="ECO:0007669"/>
    <property type="project" value="TreeGrafter"/>
</dbReference>
<feature type="coiled-coil region" evidence="3">
    <location>
        <begin position="51"/>
        <end position="128"/>
    </location>
</feature>
<evidence type="ECO:0000313" key="6">
    <source>
        <dbReference type="EMBL" id="KAA6396744.1"/>
    </source>
</evidence>
<feature type="compositionally biased region" description="Polar residues" evidence="4">
    <location>
        <begin position="1070"/>
        <end position="1088"/>
    </location>
</feature>
<feature type="compositionally biased region" description="Basic and acidic residues" evidence="4">
    <location>
        <begin position="809"/>
        <end position="818"/>
    </location>
</feature>
<dbReference type="Proteomes" id="UP000324800">
    <property type="component" value="Unassembled WGS sequence"/>
</dbReference>
<feature type="region of interest" description="Disordered" evidence="4">
    <location>
        <begin position="973"/>
        <end position="1010"/>
    </location>
</feature>